<protein>
    <recommendedName>
        <fullName evidence="2">histidine kinase</fullName>
        <ecNumber evidence="2">2.7.13.3</ecNumber>
    </recommendedName>
</protein>
<dbReference type="Pfam" id="PF08448">
    <property type="entry name" value="PAS_4"/>
    <property type="match status" value="1"/>
</dbReference>
<comment type="caution">
    <text evidence="7">The sequence shown here is derived from an EMBL/GenBank/DDBJ whole genome shotgun (WGS) entry which is preliminary data.</text>
</comment>
<dbReference type="InterPro" id="IPR013655">
    <property type="entry name" value="PAS_fold_3"/>
</dbReference>
<keyword evidence="3" id="KW-0597">Phosphoprotein</keyword>
<evidence type="ECO:0000313" key="7">
    <source>
        <dbReference type="EMBL" id="MCO6419221.1"/>
    </source>
</evidence>
<comment type="catalytic activity">
    <reaction evidence="1">
        <text>ATP + protein L-histidine = ADP + protein N-phospho-L-histidine.</text>
        <dbReference type="EC" id="2.7.13.3"/>
    </reaction>
</comment>
<evidence type="ECO:0000313" key="8">
    <source>
        <dbReference type="Proteomes" id="UP001523392"/>
    </source>
</evidence>
<dbReference type="CDD" id="cd00130">
    <property type="entry name" value="PAS"/>
    <property type="match status" value="2"/>
</dbReference>
<dbReference type="EMBL" id="JAFIRR010000179">
    <property type="protein sequence ID" value="MCO6419221.1"/>
    <property type="molecule type" value="Genomic_DNA"/>
</dbReference>
<dbReference type="SUPFAM" id="SSF55785">
    <property type="entry name" value="PYP-like sensor domain (PAS domain)"/>
    <property type="match status" value="2"/>
</dbReference>
<dbReference type="NCBIfam" id="TIGR00229">
    <property type="entry name" value="sensory_box"/>
    <property type="match status" value="1"/>
</dbReference>
<name>A0ABT1DBB7_9PROT</name>
<evidence type="ECO:0000259" key="6">
    <source>
        <dbReference type="PROSITE" id="PS50112"/>
    </source>
</evidence>
<evidence type="ECO:0000256" key="3">
    <source>
        <dbReference type="ARBA" id="ARBA00022553"/>
    </source>
</evidence>
<dbReference type="PANTHER" id="PTHR43304">
    <property type="entry name" value="PHYTOCHROME-LIKE PROTEIN CPH1"/>
    <property type="match status" value="1"/>
</dbReference>
<gene>
    <name evidence="7" type="ORF">JYK14_24105</name>
</gene>
<dbReference type="PANTHER" id="PTHR43304:SF1">
    <property type="entry name" value="PAC DOMAIN-CONTAINING PROTEIN"/>
    <property type="match status" value="1"/>
</dbReference>
<dbReference type="RefSeq" id="WP_252955843.1">
    <property type="nucleotide sequence ID" value="NZ_JAFIRR010000179.1"/>
</dbReference>
<evidence type="ECO:0000256" key="5">
    <source>
        <dbReference type="ARBA" id="ARBA00022777"/>
    </source>
</evidence>
<sequence length="204" mass="23255">AHRWVLMNDAWCALMHRPREAMLGRTDYDLGSREQADGYCALDDEVFKTGEDREIEEGLTLSDGKVHILLTRKRLVNLANTHGDQPFICVSVFDITDIRRTEAALREREARYRATVELSPLIAWSADPQGGIVDVVPRWYEKTGLTPEQTLGTAWAAALHPEDVSDTARKWLHATETGELFSTEYRYRLRDGSYRSSAMRKRAS</sequence>
<keyword evidence="8" id="KW-1185">Reference proteome</keyword>
<accession>A0ABT1DBB7</accession>
<evidence type="ECO:0000256" key="1">
    <source>
        <dbReference type="ARBA" id="ARBA00000085"/>
    </source>
</evidence>
<dbReference type="PROSITE" id="PS50112">
    <property type="entry name" value="PAS"/>
    <property type="match status" value="1"/>
</dbReference>
<dbReference type="Pfam" id="PF08447">
    <property type="entry name" value="PAS_3"/>
    <property type="match status" value="1"/>
</dbReference>
<proteinExistence type="predicted"/>
<reference evidence="7 8" key="1">
    <citation type="submission" date="2021-12" db="EMBL/GenBank/DDBJ databases">
        <title>Siccirubricoccus leaddurans sp. nov., a high concentration Zn2+ tolerance bacterium.</title>
        <authorList>
            <person name="Cao Y."/>
        </authorList>
    </citation>
    <scope>NUCLEOTIDE SEQUENCE [LARGE SCALE GENOMIC DNA]</scope>
    <source>
        <strain evidence="7 8">KC 17139</strain>
    </source>
</reference>
<dbReference type="Gene3D" id="3.30.450.20">
    <property type="entry name" value="PAS domain"/>
    <property type="match status" value="2"/>
</dbReference>
<dbReference type="EC" id="2.7.13.3" evidence="2"/>
<dbReference type="InterPro" id="IPR052162">
    <property type="entry name" value="Sensor_kinase/Photoreceptor"/>
</dbReference>
<evidence type="ECO:0000256" key="2">
    <source>
        <dbReference type="ARBA" id="ARBA00012438"/>
    </source>
</evidence>
<dbReference type="SMART" id="SM00091">
    <property type="entry name" value="PAS"/>
    <property type="match status" value="1"/>
</dbReference>
<feature type="domain" description="PAS" evidence="6">
    <location>
        <begin position="108"/>
        <end position="179"/>
    </location>
</feature>
<organism evidence="7 8">
    <name type="scientific">Siccirubricoccus soli</name>
    <dbReference type="NCBI Taxonomy" id="2899147"/>
    <lineage>
        <taxon>Bacteria</taxon>
        <taxon>Pseudomonadati</taxon>
        <taxon>Pseudomonadota</taxon>
        <taxon>Alphaproteobacteria</taxon>
        <taxon>Acetobacterales</taxon>
        <taxon>Roseomonadaceae</taxon>
        <taxon>Siccirubricoccus</taxon>
    </lineage>
</organism>
<dbReference type="InterPro" id="IPR035965">
    <property type="entry name" value="PAS-like_dom_sf"/>
</dbReference>
<dbReference type="InterPro" id="IPR013656">
    <property type="entry name" value="PAS_4"/>
</dbReference>
<keyword evidence="4" id="KW-0808">Transferase</keyword>
<dbReference type="InterPro" id="IPR000014">
    <property type="entry name" value="PAS"/>
</dbReference>
<feature type="non-terminal residue" evidence="7">
    <location>
        <position position="1"/>
    </location>
</feature>
<evidence type="ECO:0000256" key="4">
    <source>
        <dbReference type="ARBA" id="ARBA00022679"/>
    </source>
</evidence>
<keyword evidence="5" id="KW-0418">Kinase</keyword>
<dbReference type="Proteomes" id="UP001523392">
    <property type="component" value="Unassembled WGS sequence"/>
</dbReference>